<sequence length="322" mass="34079">MNTPASTPPSRGYALARALLFRLDAERAHALALGGLDWLQRLHLARLLAPAPPALPMRAFGLSFPNPVGLAAGLDKDAAHVDGLAALGFGFIEVGTVTPRAQPGNPRPRLFRLPAQQALINRMGFNNAGIDALLRNLDRARYRGVLGINIGRNKDTPNAQAADDYLHGLRRVHVHASYITVNISSPNTQGLRDLQAHAALDALIGQLREAQERPWCASRHAQPMLLKIAPDLDERDMDGMADVLQRRGIDGLICTNTTLARDGVAGAAHAQESGGLSGVPLRARADSVLRGMRARLPQVPVIGVGGIDTGAAADGKIAAGAT</sequence>
<evidence type="ECO:0000256" key="4">
    <source>
        <dbReference type="ARBA" id="ARBA00005161"/>
    </source>
</evidence>
<dbReference type="InterPro" id="IPR050074">
    <property type="entry name" value="DHO_dehydrogenase"/>
</dbReference>
<dbReference type="GO" id="GO:0106430">
    <property type="term" value="F:dihydroorotate dehydrogenase (quinone) activity"/>
    <property type="evidence" value="ECO:0007669"/>
    <property type="project" value="UniProtKB-EC"/>
</dbReference>
<dbReference type="PANTHER" id="PTHR48109">
    <property type="entry name" value="DIHYDROOROTATE DEHYDROGENASE (QUINONE), MITOCHONDRIAL-RELATED"/>
    <property type="match status" value="1"/>
</dbReference>
<dbReference type="AlphaFoldDB" id="T1BE78"/>
<evidence type="ECO:0000256" key="10">
    <source>
        <dbReference type="ARBA" id="ARBA00023002"/>
    </source>
</evidence>
<evidence type="ECO:0000256" key="11">
    <source>
        <dbReference type="ARBA" id="ARBA00023136"/>
    </source>
</evidence>
<comment type="caution">
    <text evidence="14">The sequence shown here is derived from an EMBL/GenBank/DDBJ whole genome shotgun (WGS) entry which is preliminary data.</text>
</comment>
<comment type="cofactor">
    <cofactor evidence="1">
        <name>FMN</name>
        <dbReference type="ChEBI" id="CHEBI:58210"/>
    </cofactor>
</comment>
<dbReference type="PANTHER" id="PTHR48109:SF4">
    <property type="entry name" value="DIHYDROOROTATE DEHYDROGENASE (QUINONE), MITOCHONDRIAL"/>
    <property type="match status" value="1"/>
</dbReference>
<evidence type="ECO:0000256" key="3">
    <source>
        <dbReference type="ARBA" id="ARBA00004370"/>
    </source>
</evidence>
<dbReference type="Gene3D" id="3.20.20.70">
    <property type="entry name" value="Aldolase class I"/>
    <property type="match status" value="1"/>
</dbReference>
<keyword evidence="11" id="KW-0472">Membrane</keyword>
<evidence type="ECO:0000256" key="12">
    <source>
        <dbReference type="ARBA" id="ARBA00048639"/>
    </source>
</evidence>
<evidence type="ECO:0000256" key="9">
    <source>
        <dbReference type="ARBA" id="ARBA00022975"/>
    </source>
</evidence>
<gene>
    <name evidence="14" type="ORF">B1A_05886</name>
</gene>
<keyword evidence="9" id="KW-0665">Pyrimidine biosynthesis</keyword>
<dbReference type="GO" id="GO:0006207">
    <property type="term" value="P:'de novo' pyrimidine nucleobase biosynthetic process"/>
    <property type="evidence" value="ECO:0007669"/>
    <property type="project" value="InterPro"/>
</dbReference>
<dbReference type="EMBL" id="AUZX01004290">
    <property type="protein sequence ID" value="EQD71236.1"/>
    <property type="molecule type" value="Genomic_DNA"/>
</dbReference>
<protein>
    <recommendedName>
        <fullName evidence="6">dihydroorotate dehydrogenase (quinone)</fullName>
        <ecNumber evidence="6">1.3.5.2</ecNumber>
    </recommendedName>
</protein>
<comment type="catalytic activity">
    <reaction evidence="12">
        <text>(S)-dihydroorotate + a quinone = orotate + a quinol</text>
        <dbReference type="Rhea" id="RHEA:30187"/>
        <dbReference type="ChEBI" id="CHEBI:24646"/>
        <dbReference type="ChEBI" id="CHEBI:30839"/>
        <dbReference type="ChEBI" id="CHEBI:30864"/>
        <dbReference type="ChEBI" id="CHEBI:132124"/>
        <dbReference type="EC" id="1.3.5.2"/>
    </reaction>
</comment>
<dbReference type="Pfam" id="PF01180">
    <property type="entry name" value="DHO_dh"/>
    <property type="match status" value="1"/>
</dbReference>
<dbReference type="InterPro" id="IPR013785">
    <property type="entry name" value="Aldolase_TIM"/>
</dbReference>
<feature type="non-terminal residue" evidence="14">
    <location>
        <position position="322"/>
    </location>
</feature>
<name>T1BE78_9ZZZZ</name>
<dbReference type="GO" id="GO:0044205">
    <property type="term" value="P:'de novo' UMP biosynthetic process"/>
    <property type="evidence" value="ECO:0007669"/>
    <property type="project" value="UniProtKB-UniPathway"/>
</dbReference>
<feature type="domain" description="Dihydroorotate dehydrogenase catalytic" evidence="13">
    <location>
        <begin position="58"/>
        <end position="322"/>
    </location>
</feature>
<keyword evidence="7" id="KW-0285">Flavoprotein</keyword>
<accession>T1BE78</accession>
<dbReference type="SUPFAM" id="SSF51395">
    <property type="entry name" value="FMN-linked oxidoreductases"/>
    <property type="match status" value="1"/>
</dbReference>
<evidence type="ECO:0000256" key="2">
    <source>
        <dbReference type="ARBA" id="ARBA00003125"/>
    </source>
</evidence>
<dbReference type="EC" id="1.3.5.2" evidence="6"/>
<dbReference type="PROSITE" id="PS00912">
    <property type="entry name" value="DHODEHASE_2"/>
    <property type="match status" value="1"/>
</dbReference>
<dbReference type="NCBIfam" id="TIGR01036">
    <property type="entry name" value="pyrD_sub2"/>
    <property type="match status" value="1"/>
</dbReference>
<evidence type="ECO:0000256" key="1">
    <source>
        <dbReference type="ARBA" id="ARBA00001917"/>
    </source>
</evidence>
<dbReference type="HAMAP" id="MF_00225">
    <property type="entry name" value="DHO_dh_type2"/>
    <property type="match status" value="1"/>
</dbReference>
<dbReference type="PIRSF" id="PIRSF000164">
    <property type="entry name" value="DHO_oxidase"/>
    <property type="match status" value="1"/>
</dbReference>
<reference evidence="14" key="2">
    <citation type="journal article" date="2014" name="ISME J.">
        <title>Microbial stratification in low pH oxic and suboxic macroscopic growths along an acid mine drainage.</title>
        <authorList>
            <person name="Mendez-Garcia C."/>
            <person name="Mesa V."/>
            <person name="Sprenger R.R."/>
            <person name="Richter M."/>
            <person name="Diez M.S."/>
            <person name="Solano J."/>
            <person name="Bargiela R."/>
            <person name="Golyshina O.V."/>
            <person name="Manteca A."/>
            <person name="Ramos J.L."/>
            <person name="Gallego J.R."/>
            <person name="Llorente I."/>
            <person name="Martins Dos Santos V.A."/>
            <person name="Jensen O.N."/>
            <person name="Pelaez A.I."/>
            <person name="Sanchez J."/>
            <person name="Ferrer M."/>
        </authorList>
    </citation>
    <scope>NUCLEOTIDE SEQUENCE</scope>
</reference>
<evidence type="ECO:0000259" key="13">
    <source>
        <dbReference type="Pfam" id="PF01180"/>
    </source>
</evidence>
<dbReference type="InterPro" id="IPR005719">
    <property type="entry name" value="Dihydroorotate_DH_2"/>
</dbReference>
<organism evidence="14">
    <name type="scientific">mine drainage metagenome</name>
    <dbReference type="NCBI Taxonomy" id="410659"/>
    <lineage>
        <taxon>unclassified sequences</taxon>
        <taxon>metagenomes</taxon>
        <taxon>ecological metagenomes</taxon>
    </lineage>
</organism>
<comment type="function">
    <text evidence="2">Catalyzes the conversion of dihydroorotate to orotate with quinone as electron acceptor.</text>
</comment>
<dbReference type="CDD" id="cd04738">
    <property type="entry name" value="DHOD_2_like"/>
    <property type="match status" value="1"/>
</dbReference>
<comment type="pathway">
    <text evidence="4">Pyrimidine metabolism; UMP biosynthesis via de novo pathway; orotate from (S)-dihydroorotate (quinone route): step 1/1.</text>
</comment>
<dbReference type="InterPro" id="IPR005720">
    <property type="entry name" value="Dihydroorotate_DH_cat"/>
</dbReference>
<keyword evidence="8" id="KW-0288">FMN</keyword>
<dbReference type="InterPro" id="IPR001295">
    <property type="entry name" value="Dihydroorotate_DH_CS"/>
</dbReference>
<evidence type="ECO:0000256" key="7">
    <source>
        <dbReference type="ARBA" id="ARBA00022630"/>
    </source>
</evidence>
<dbReference type="PROSITE" id="PS00911">
    <property type="entry name" value="DHODEHASE_1"/>
    <property type="match status" value="1"/>
</dbReference>
<reference evidence="14" key="1">
    <citation type="submission" date="2013-08" db="EMBL/GenBank/DDBJ databases">
        <authorList>
            <person name="Mendez C."/>
            <person name="Richter M."/>
            <person name="Ferrer M."/>
            <person name="Sanchez J."/>
        </authorList>
    </citation>
    <scope>NUCLEOTIDE SEQUENCE</scope>
</reference>
<comment type="similarity">
    <text evidence="5">Belongs to the dihydroorotate dehydrogenase family. Type 2 subfamily.</text>
</comment>
<keyword evidence="10" id="KW-0560">Oxidoreductase</keyword>
<dbReference type="UniPathway" id="UPA00070">
    <property type="reaction ID" value="UER00946"/>
</dbReference>
<comment type="subcellular location">
    <subcellularLocation>
        <location evidence="3">Membrane</location>
    </subcellularLocation>
</comment>
<proteinExistence type="inferred from homology"/>
<evidence type="ECO:0000313" key="14">
    <source>
        <dbReference type="EMBL" id="EQD71236.1"/>
    </source>
</evidence>
<dbReference type="NCBIfam" id="NF003652">
    <property type="entry name" value="PRK05286.2-5"/>
    <property type="match status" value="1"/>
</dbReference>
<evidence type="ECO:0000256" key="5">
    <source>
        <dbReference type="ARBA" id="ARBA00005359"/>
    </source>
</evidence>
<dbReference type="GO" id="GO:0005737">
    <property type="term" value="C:cytoplasm"/>
    <property type="evidence" value="ECO:0007669"/>
    <property type="project" value="InterPro"/>
</dbReference>
<dbReference type="InterPro" id="IPR012135">
    <property type="entry name" value="Dihydroorotate_DH_1_2"/>
</dbReference>
<evidence type="ECO:0000256" key="6">
    <source>
        <dbReference type="ARBA" id="ARBA00012791"/>
    </source>
</evidence>
<evidence type="ECO:0000256" key="8">
    <source>
        <dbReference type="ARBA" id="ARBA00022643"/>
    </source>
</evidence>
<dbReference type="GO" id="GO:0005886">
    <property type="term" value="C:plasma membrane"/>
    <property type="evidence" value="ECO:0007669"/>
    <property type="project" value="TreeGrafter"/>
</dbReference>